<dbReference type="EMBL" id="BAAADD010000013">
    <property type="protein sequence ID" value="GAA0587188.1"/>
    <property type="molecule type" value="Genomic_DNA"/>
</dbReference>
<evidence type="ECO:0000313" key="2">
    <source>
        <dbReference type="Proteomes" id="UP001499951"/>
    </source>
</evidence>
<evidence type="ECO:0000313" key="1">
    <source>
        <dbReference type="EMBL" id="GAA0587188.1"/>
    </source>
</evidence>
<organism evidence="1 2">
    <name type="scientific">Rhizomicrobium electricum</name>
    <dbReference type="NCBI Taxonomy" id="480070"/>
    <lineage>
        <taxon>Bacteria</taxon>
        <taxon>Pseudomonadati</taxon>
        <taxon>Pseudomonadota</taxon>
        <taxon>Alphaproteobacteria</taxon>
        <taxon>Micropepsales</taxon>
        <taxon>Micropepsaceae</taxon>
        <taxon>Rhizomicrobium</taxon>
    </lineage>
</organism>
<reference evidence="1 2" key="1">
    <citation type="journal article" date="2019" name="Int. J. Syst. Evol. Microbiol.">
        <title>The Global Catalogue of Microorganisms (GCM) 10K type strain sequencing project: providing services to taxonomists for standard genome sequencing and annotation.</title>
        <authorList>
            <consortium name="The Broad Institute Genomics Platform"/>
            <consortium name="The Broad Institute Genome Sequencing Center for Infectious Disease"/>
            <person name="Wu L."/>
            <person name="Ma J."/>
        </authorList>
    </citation>
    <scope>NUCLEOTIDE SEQUENCE [LARGE SCALE GENOMIC DNA]</scope>
    <source>
        <strain evidence="1 2">JCM 15089</strain>
    </source>
</reference>
<name>A0ABN1FBF6_9PROT</name>
<keyword evidence="2" id="KW-1185">Reference proteome</keyword>
<dbReference type="Proteomes" id="UP001499951">
    <property type="component" value="Unassembled WGS sequence"/>
</dbReference>
<protein>
    <submittedName>
        <fullName evidence="1">Uncharacterized protein</fullName>
    </submittedName>
</protein>
<comment type="caution">
    <text evidence="1">The sequence shown here is derived from an EMBL/GenBank/DDBJ whole genome shotgun (WGS) entry which is preliminary data.</text>
</comment>
<proteinExistence type="predicted"/>
<sequence>MTNEPTAYDRFRDSRHLPPLDWQVCPTAGEAFIDKTKIILPGTIEFANDHLLRQWFLQLAENMLDHECRLFGNPDCRSTRYWSIETVTHGWTIGAELTVKPAGSRANWTLALNLNPTRTLVHLQSRYQPCEFHSLFGREFFVAQPAAHASIRSLDQHDNMLLGRYVPGAQRARERYLSVFLETFELGLQRLVQELLCETAPGRFFTYDGPSITWPQAASDGHHDSSAAATVRVNWGEISLSQCEVYWERRVARALPWMRAFADHALAAARDVRIRRYETERELVVAREAGSLVVTIPLDATRSRHKAEKELVVYAKDDDRIRFEVRYHSNLPDVISNSAPRDFRRLSSLFMAARADALTRLPWLRFGEIMREAPPVPASELIPLVDFIRQETERHPGAFRGALEALLLTGGISETDGGGWASAELLTRLVRRGVLEPSRLVRHQRGTKRYRLARRYLGLLTLFRLPGEAEPLD</sequence>
<accession>A0ABN1FBF6</accession>
<gene>
    <name evidence="1" type="ORF">GCM10008942_40260</name>
</gene>